<dbReference type="SUPFAM" id="SSF48452">
    <property type="entry name" value="TPR-like"/>
    <property type="match status" value="1"/>
</dbReference>
<dbReference type="Pfam" id="PF14559">
    <property type="entry name" value="TPR_19"/>
    <property type="match status" value="1"/>
</dbReference>
<reference evidence="1" key="1">
    <citation type="submission" date="2019-10" db="EMBL/GenBank/DDBJ databases">
        <authorList>
            <consortium name="Genoscope - CEA"/>
            <person name="William W."/>
        </authorList>
    </citation>
    <scope>NUCLEOTIDE SEQUENCE [LARGE SCALE GENOMIC DNA]</scope>
    <source>
        <strain evidence="1">BBR_PRJEB10992</strain>
    </source>
</reference>
<evidence type="ECO:0008006" key="3">
    <source>
        <dbReference type="Google" id="ProtNLM"/>
    </source>
</evidence>
<dbReference type="InterPro" id="IPR011990">
    <property type="entry name" value="TPR-like_helical_dom_sf"/>
</dbReference>
<dbReference type="AlphaFoldDB" id="A0A7Z9E2B9"/>
<organism evidence="1 2">
    <name type="scientific">Planktothrix serta PCC 8927</name>
    <dbReference type="NCBI Taxonomy" id="671068"/>
    <lineage>
        <taxon>Bacteria</taxon>
        <taxon>Bacillati</taxon>
        <taxon>Cyanobacteriota</taxon>
        <taxon>Cyanophyceae</taxon>
        <taxon>Oscillatoriophycideae</taxon>
        <taxon>Oscillatoriales</taxon>
        <taxon>Microcoleaceae</taxon>
        <taxon>Planktothrix</taxon>
    </lineage>
</organism>
<protein>
    <recommendedName>
        <fullName evidence="3">Cyclic nucleotide-binding protein</fullName>
    </recommendedName>
</protein>
<evidence type="ECO:0000313" key="1">
    <source>
        <dbReference type="EMBL" id="VXD22369.1"/>
    </source>
</evidence>
<dbReference type="EMBL" id="CZCU02000152">
    <property type="protein sequence ID" value="VXD22369.1"/>
    <property type="molecule type" value="Genomic_DNA"/>
</dbReference>
<proteinExistence type="predicted"/>
<dbReference type="Gene3D" id="1.25.40.10">
    <property type="entry name" value="Tetratricopeptide repeat domain"/>
    <property type="match status" value="1"/>
</dbReference>
<gene>
    <name evidence="1" type="ORF">PL8927_750062</name>
</gene>
<accession>A0A7Z9E2B9</accession>
<dbReference type="OrthoDB" id="478276at2"/>
<dbReference type="Proteomes" id="UP000184550">
    <property type="component" value="Unassembled WGS sequence"/>
</dbReference>
<dbReference type="RefSeq" id="WP_083624745.1">
    <property type="nucleotide sequence ID" value="NZ_LR734877.1"/>
</dbReference>
<keyword evidence="2" id="KW-1185">Reference proteome</keyword>
<name>A0A7Z9E2B9_9CYAN</name>
<sequence>MTELEQVAEALDRQDYRQAAKLLKQLQQQAPDNPWVQLYAGRWYEGTDKLETAEKVYRKLLKDATNPKIVAQARQGLQRIETLEQNRRQQAIVEAKTDPTNTEPGVLILEPLAPEQKQNAAKTLARMLKTDPYTARIQLQSRGWRLYKTGEIGELKVYGQEMLEAGIPVFWVSLTDIQKLHVFRVKSIQSLSPQPTIICQNEQDQLGSMTFNWQEVSQRVEGLLPLFMEMLDYDPRRPKSERFRHKEMTQDYAQILDLHLPRRGCILRFCDQSYDFQEGIDFSQFSSETSGLPTRQNTNRMNWNLLIEQFNLYLTHAQLWSEFTPFAETTLDYTQLLGRIKPYIDLSRKSESIWDNAFQLYSGLVFFKQAK</sequence>
<comment type="caution">
    <text evidence="1">The sequence shown here is derived from an EMBL/GenBank/DDBJ whole genome shotgun (WGS) entry which is preliminary data.</text>
</comment>
<evidence type="ECO:0000313" key="2">
    <source>
        <dbReference type="Proteomes" id="UP000184550"/>
    </source>
</evidence>